<dbReference type="PROSITE" id="PS50977">
    <property type="entry name" value="HTH_TETR_2"/>
    <property type="match status" value="1"/>
</dbReference>
<dbReference type="PANTHER" id="PTHR30055:SF226">
    <property type="entry name" value="HTH-TYPE TRANSCRIPTIONAL REGULATOR PKSA"/>
    <property type="match status" value="1"/>
</dbReference>
<dbReference type="Pfam" id="PF17918">
    <property type="entry name" value="TetR_C_15"/>
    <property type="match status" value="1"/>
</dbReference>
<accession>A0ABW4FQE6</accession>
<dbReference type="Pfam" id="PF00440">
    <property type="entry name" value="TetR_N"/>
    <property type="match status" value="1"/>
</dbReference>
<dbReference type="InterPro" id="IPR023772">
    <property type="entry name" value="DNA-bd_HTH_TetR-type_CS"/>
</dbReference>
<keyword evidence="5" id="KW-1185">Reference proteome</keyword>
<organism evidence="4 5">
    <name type="scientific">Pseudonocardia aurantiaca</name>
    <dbReference type="NCBI Taxonomy" id="75290"/>
    <lineage>
        <taxon>Bacteria</taxon>
        <taxon>Bacillati</taxon>
        <taxon>Actinomycetota</taxon>
        <taxon>Actinomycetes</taxon>
        <taxon>Pseudonocardiales</taxon>
        <taxon>Pseudonocardiaceae</taxon>
        <taxon>Pseudonocardia</taxon>
    </lineage>
</organism>
<dbReference type="Gene3D" id="1.10.357.10">
    <property type="entry name" value="Tetracycline Repressor, domain 2"/>
    <property type="match status" value="1"/>
</dbReference>
<proteinExistence type="predicted"/>
<keyword evidence="1 2" id="KW-0238">DNA-binding</keyword>
<evidence type="ECO:0000256" key="1">
    <source>
        <dbReference type="ARBA" id="ARBA00023125"/>
    </source>
</evidence>
<dbReference type="PRINTS" id="PR00455">
    <property type="entry name" value="HTHTETR"/>
</dbReference>
<evidence type="ECO:0000313" key="4">
    <source>
        <dbReference type="EMBL" id="MFD1532669.1"/>
    </source>
</evidence>
<sequence>MATGRVAEQAVTGRVPRRRARGECRMAQILEAAAEVFHTVGYEGATTNAIAARAGISPGSLYQFFGNKDEIVRALIETYVVGLGAAHVAALDGEDLAALSLDDLVGRVLDPLVRYNREHRAFKALFARTDMPRALSEATGPLHEAMLQRVVALLTARAPQSSPADLRHAAIVAIQLVKALMPMIAVDDMTESERYRRELHLLLVDYLSRVEGS</sequence>
<reference evidence="5" key="1">
    <citation type="journal article" date="2019" name="Int. J. Syst. Evol. Microbiol.">
        <title>The Global Catalogue of Microorganisms (GCM) 10K type strain sequencing project: providing services to taxonomists for standard genome sequencing and annotation.</title>
        <authorList>
            <consortium name="The Broad Institute Genomics Platform"/>
            <consortium name="The Broad Institute Genome Sequencing Center for Infectious Disease"/>
            <person name="Wu L."/>
            <person name="Ma J."/>
        </authorList>
    </citation>
    <scope>NUCLEOTIDE SEQUENCE [LARGE SCALE GENOMIC DNA]</scope>
    <source>
        <strain evidence="5">JCM 12165</strain>
    </source>
</reference>
<evidence type="ECO:0000256" key="2">
    <source>
        <dbReference type="PROSITE-ProRule" id="PRU00335"/>
    </source>
</evidence>
<dbReference type="Proteomes" id="UP001597145">
    <property type="component" value="Unassembled WGS sequence"/>
</dbReference>
<feature type="domain" description="HTH tetR-type" evidence="3">
    <location>
        <begin position="23"/>
        <end position="83"/>
    </location>
</feature>
<protein>
    <submittedName>
        <fullName evidence="4">TetR/AcrR family transcriptional regulator</fullName>
    </submittedName>
</protein>
<dbReference type="RefSeq" id="WP_343978240.1">
    <property type="nucleotide sequence ID" value="NZ_BAAAJG010000010.1"/>
</dbReference>
<dbReference type="SUPFAM" id="SSF46689">
    <property type="entry name" value="Homeodomain-like"/>
    <property type="match status" value="1"/>
</dbReference>
<gene>
    <name evidence="4" type="ORF">ACFSCY_24915</name>
</gene>
<evidence type="ECO:0000259" key="3">
    <source>
        <dbReference type="PROSITE" id="PS50977"/>
    </source>
</evidence>
<dbReference type="EMBL" id="JBHUCP010000019">
    <property type="protein sequence ID" value="MFD1532669.1"/>
    <property type="molecule type" value="Genomic_DNA"/>
</dbReference>
<dbReference type="InterPro" id="IPR001647">
    <property type="entry name" value="HTH_TetR"/>
</dbReference>
<feature type="DNA-binding region" description="H-T-H motif" evidence="2">
    <location>
        <begin position="46"/>
        <end position="65"/>
    </location>
</feature>
<evidence type="ECO:0000313" key="5">
    <source>
        <dbReference type="Proteomes" id="UP001597145"/>
    </source>
</evidence>
<dbReference type="PROSITE" id="PS01081">
    <property type="entry name" value="HTH_TETR_1"/>
    <property type="match status" value="1"/>
</dbReference>
<dbReference type="PANTHER" id="PTHR30055">
    <property type="entry name" value="HTH-TYPE TRANSCRIPTIONAL REGULATOR RUTR"/>
    <property type="match status" value="1"/>
</dbReference>
<dbReference type="InterPro" id="IPR041669">
    <property type="entry name" value="TetR_C_15"/>
</dbReference>
<dbReference type="InterPro" id="IPR050109">
    <property type="entry name" value="HTH-type_TetR-like_transc_reg"/>
</dbReference>
<dbReference type="InterPro" id="IPR009057">
    <property type="entry name" value="Homeodomain-like_sf"/>
</dbReference>
<name>A0ABW4FQE6_9PSEU</name>
<comment type="caution">
    <text evidence="4">The sequence shown here is derived from an EMBL/GenBank/DDBJ whole genome shotgun (WGS) entry which is preliminary data.</text>
</comment>